<dbReference type="PIRSF" id="PIRSF030850">
    <property type="entry name" value="UCP030850"/>
    <property type="match status" value="1"/>
</dbReference>
<organism evidence="2 3">
    <name type="scientific">Geotalea daltonii (strain DSM 22248 / JCM 15807 / FRC-32)</name>
    <name type="common">Geobacter daltonii</name>
    <dbReference type="NCBI Taxonomy" id="316067"/>
    <lineage>
        <taxon>Bacteria</taxon>
        <taxon>Pseudomonadati</taxon>
        <taxon>Thermodesulfobacteriota</taxon>
        <taxon>Desulfuromonadia</taxon>
        <taxon>Geobacterales</taxon>
        <taxon>Geobacteraceae</taxon>
        <taxon>Geotalea</taxon>
    </lineage>
</organism>
<name>B9M242_GEODF</name>
<dbReference type="Proteomes" id="UP000007721">
    <property type="component" value="Chromosome"/>
</dbReference>
<gene>
    <name evidence="2" type="ordered locus">Geob_2811</name>
</gene>
<accession>B9M242</accession>
<dbReference type="HOGENOM" id="CLU_075532_0_0_7"/>
<keyword evidence="2" id="KW-0378">Hydrolase</keyword>
<protein>
    <submittedName>
        <fullName evidence="2">HNH endonuclease family protein</fullName>
    </submittedName>
</protein>
<keyword evidence="3" id="KW-1185">Reference proteome</keyword>
<keyword evidence="2" id="KW-0540">Nuclease</keyword>
<dbReference type="InterPro" id="IPR011396">
    <property type="entry name" value="PT_DNA_restrict"/>
</dbReference>
<dbReference type="AlphaFoldDB" id="B9M242"/>
<dbReference type="STRING" id="316067.Geob_2811"/>
<keyword evidence="2" id="KW-0255">Endonuclease</keyword>
<evidence type="ECO:0000259" key="1">
    <source>
        <dbReference type="SMART" id="SM00507"/>
    </source>
</evidence>
<dbReference type="GO" id="GO:0004519">
    <property type="term" value="F:endonuclease activity"/>
    <property type="evidence" value="ECO:0007669"/>
    <property type="project" value="UniProtKB-KW"/>
</dbReference>
<dbReference type="InterPro" id="IPR003615">
    <property type="entry name" value="HNH_nuc"/>
</dbReference>
<dbReference type="Gene3D" id="1.10.30.50">
    <property type="match status" value="1"/>
</dbReference>
<dbReference type="SMART" id="SM00507">
    <property type="entry name" value="HNHc"/>
    <property type="match status" value="1"/>
</dbReference>
<dbReference type="EMBL" id="CP001390">
    <property type="protein sequence ID" value="ACM21160.1"/>
    <property type="molecule type" value="Genomic_DNA"/>
</dbReference>
<feature type="domain" description="HNH nuclease" evidence="1">
    <location>
        <begin position="206"/>
        <end position="262"/>
    </location>
</feature>
<dbReference type="CDD" id="cd00085">
    <property type="entry name" value="HNHc"/>
    <property type="match status" value="1"/>
</dbReference>
<dbReference type="OrthoDB" id="9790459at2"/>
<dbReference type="RefSeq" id="WP_012647888.1">
    <property type="nucleotide sequence ID" value="NC_011979.1"/>
</dbReference>
<evidence type="ECO:0000313" key="3">
    <source>
        <dbReference type="Proteomes" id="UP000007721"/>
    </source>
</evidence>
<dbReference type="Pfam" id="PF13391">
    <property type="entry name" value="HNH_2"/>
    <property type="match status" value="1"/>
</dbReference>
<evidence type="ECO:0000313" key="2">
    <source>
        <dbReference type="EMBL" id="ACM21160.1"/>
    </source>
</evidence>
<dbReference type="eggNOG" id="COG3440">
    <property type="taxonomic scope" value="Bacteria"/>
</dbReference>
<reference evidence="2 3" key="1">
    <citation type="submission" date="2009-01" db="EMBL/GenBank/DDBJ databases">
        <title>Complete sequence of Geobacter sp. FRC-32.</title>
        <authorList>
            <consortium name="US DOE Joint Genome Institute"/>
            <person name="Lucas S."/>
            <person name="Copeland A."/>
            <person name="Lapidus A."/>
            <person name="Glavina del Rio T."/>
            <person name="Dalin E."/>
            <person name="Tice H."/>
            <person name="Bruce D."/>
            <person name="Goodwin L."/>
            <person name="Pitluck S."/>
            <person name="Saunders E."/>
            <person name="Brettin T."/>
            <person name="Detter J.C."/>
            <person name="Han C."/>
            <person name="Larimer F."/>
            <person name="Land M."/>
            <person name="Hauser L."/>
            <person name="Kyrpides N."/>
            <person name="Ovchinnikova G."/>
            <person name="Kostka J."/>
            <person name="Richardson P."/>
        </authorList>
    </citation>
    <scope>NUCLEOTIDE SEQUENCE [LARGE SCALE GENOMIC DNA]</scope>
    <source>
        <strain evidence="3">DSM 22248 / JCM 15807 / FRC-32</strain>
    </source>
</reference>
<sequence>MNIALFIKFFTSLNRAPGPTWTEATKRKAPHKPILLLAVLDLVHRGVITSPFIDVTGDLVELNELFNLYWRRVVPLGQTSSIAFPFSRLDRESFWELVPLPDKTITPAIINNTSSVSYLRKYALGVRLDEELFGVMQTGEGREALREALLLSCFSPEAQAQLREQSVINREAYDYSRILEEKSHLPLVKEIIEADNYRPIARDQGFRRLVVTTYDHRCALCGVRIITPEQYTAVEAAHIVPWSKSNNDDIRNGMALCRLCHWAFDNGMMGVSDGYEVITSRHISAQPNAPGFLLTLSGRGIIGPKDNNLWPAQEYLAEHRRDWRL</sequence>
<dbReference type="KEGG" id="geo:Geob_2811"/>
<proteinExistence type="predicted"/>